<dbReference type="OrthoDB" id="9808773at2"/>
<name>A0A4Q7YX53_9BACT</name>
<comment type="caution">
    <text evidence="7">The sequence shown here is derived from an EMBL/GenBank/DDBJ whole genome shotgun (WGS) entry which is preliminary data.</text>
</comment>
<reference evidence="7 8" key="1">
    <citation type="submission" date="2019-02" db="EMBL/GenBank/DDBJ databases">
        <title>Genomic Encyclopedia of Archaeal and Bacterial Type Strains, Phase II (KMG-II): from individual species to whole genera.</title>
        <authorList>
            <person name="Goeker M."/>
        </authorList>
    </citation>
    <scope>NUCLEOTIDE SEQUENCE [LARGE SCALE GENOMIC DNA]</scope>
    <source>
        <strain evidence="7 8">DSM 18101</strain>
    </source>
</reference>
<keyword evidence="1 6" id="KW-0963">Cytoplasm</keyword>
<comment type="subcellular location">
    <subcellularLocation>
        <location evidence="6">Cytoplasm</location>
    </subcellularLocation>
</comment>
<dbReference type="EC" id="2.1.1.-" evidence="6"/>
<evidence type="ECO:0000313" key="7">
    <source>
        <dbReference type="EMBL" id="RZU41713.1"/>
    </source>
</evidence>
<dbReference type="EMBL" id="SHKW01000001">
    <property type="protein sequence ID" value="RZU41713.1"/>
    <property type="molecule type" value="Genomic_DNA"/>
</dbReference>
<dbReference type="GO" id="GO:0070043">
    <property type="term" value="F:rRNA (guanine-N7-)-methyltransferase activity"/>
    <property type="evidence" value="ECO:0007669"/>
    <property type="project" value="UniProtKB-UniRule"/>
</dbReference>
<evidence type="ECO:0000256" key="5">
    <source>
        <dbReference type="ARBA" id="ARBA00022691"/>
    </source>
</evidence>
<dbReference type="NCBIfam" id="TIGR00138">
    <property type="entry name" value="rsmG_gidB"/>
    <property type="match status" value="1"/>
</dbReference>
<evidence type="ECO:0000313" key="8">
    <source>
        <dbReference type="Proteomes" id="UP000292958"/>
    </source>
</evidence>
<accession>A0A4Q7YX53</accession>
<dbReference type="PANTHER" id="PTHR31760:SF0">
    <property type="entry name" value="S-ADENOSYL-L-METHIONINE-DEPENDENT METHYLTRANSFERASES SUPERFAMILY PROTEIN"/>
    <property type="match status" value="1"/>
</dbReference>
<keyword evidence="3 6" id="KW-0489">Methyltransferase</keyword>
<proteinExistence type="inferred from homology"/>
<dbReference type="InterPro" id="IPR029063">
    <property type="entry name" value="SAM-dependent_MTases_sf"/>
</dbReference>
<comment type="caution">
    <text evidence="6">Lacks conserved residue(s) required for the propagation of feature annotation.</text>
</comment>
<dbReference type="PANTHER" id="PTHR31760">
    <property type="entry name" value="S-ADENOSYL-L-METHIONINE-DEPENDENT METHYLTRANSFERASES SUPERFAMILY PROTEIN"/>
    <property type="match status" value="1"/>
</dbReference>
<organism evidence="7 8">
    <name type="scientific">Edaphobacter modestus</name>
    <dbReference type="NCBI Taxonomy" id="388466"/>
    <lineage>
        <taxon>Bacteria</taxon>
        <taxon>Pseudomonadati</taxon>
        <taxon>Acidobacteriota</taxon>
        <taxon>Terriglobia</taxon>
        <taxon>Terriglobales</taxon>
        <taxon>Acidobacteriaceae</taxon>
        <taxon>Edaphobacter</taxon>
    </lineage>
</organism>
<evidence type="ECO:0000256" key="1">
    <source>
        <dbReference type="ARBA" id="ARBA00022490"/>
    </source>
</evidence>
<evidence type="ECO:0000256" key="3">
    <source>
        <dbReference type="ARBA" id="ARBA00022603"/>
    </source>
</evidence>
<dbReference type="SUPFAM" id="SSF53335">
    <property type="entry name" value="S-adenosyl-L-methionine-dependent methyltransferases"/>
    <property type="match status" value="1"/>
</dbReference>
<evidence type="ECO:0000256" key="2">
    <source>
        <dbReference type="ARBA" id="ARBA00022552"/>
    </source>
</evidence>
<feature type="binding site" evidence="6">
    <location>
        <position position="85"/>
    </location>
    <ligand>
        <name>S-adenosyl-L-methionine</name>
        <dbReference type="ChEBI" id="CHEBI:59789"/>
    </ligand>
</feature>
<dbReference type="Pfam" id="PF02527">
    <property type="entry name" value="GidB"/>
    <property type="match status" value="1"/>
</dbReference>
<evidence type="ECO:0000256" key="6">
    <source>
        <dbReference type="HAMAP-Rule" id="MF_00074"/>
    </source>
</evidence>
<keyword evidence="5 6" id="KW-0949">S-adenosyl-L-methionine</keyword>
<sequence>MPVLPETEIKSLLAPYLSPINSTLLSQLSGYLDLLVRWNARTNLTAIRTPEEMVRRHFGESLFAAQNLGDALPGTLLDLGSGAGFPGVPIALFQPTISVTLAESQNKKATFLREVVRTLGLTNAEVWVGRVEGLPTDRMFHTVTLRAVDKMEVALEAAGARASRQVILLSTSASQLPPGFIVRSNIRIPESESRFLLRAERG</sequence>
<dbReference type="InterPro" id="IPR003682">
    <property type="entry name" value="rRNA_ssu_MeTfrase_G"/>
</dbReference>
<comment type="function">
    <text evidence="6">Specifically methylates the N7 position of a guanine in 16S rRNA.</text>
</comment>
<keyword evidence="2 6" id="KW-0698">rRNA processing</keyword>
<gene>
    <name evidence="6" type="primary">rsmG</name>
    <name evidence="7" type="ORF">BDD14_3241</name>
</gene>
<dbReference type="HAMAP" id="MF_00074">
    <property type="entry name" value="16SrRNA_methyltr_G"/>
    <property type="match status" value="1"/>
</dbReference>
<feature type="binding site" evidence="6">
    <location>
        <position position="146"/>
    </location>
    <ligand>
        <name>S-adenosyl-L-methionine</name>
        <dbReference type="ChEBI" id="CHEBI:59789"/>
    </ligand>
</feature>
<dbReference type="Gene3D" id="3.40.50.150">
    <property type="entry name" value="Vaccinia Virus protein VP39"/>
    <property type="match status" value="1"/>
</dbReference>
<dbReference type="Proteomes" id="UP000292958">
    <property type="component" value="Unassembled WGS sequence"/>
</dbReference>
<comment type="similarity">
    <text evidence="6">Belongs to the methyltransferase superfamily. RNA methyltransferase RsmG family.</text>
</comment>
<keyword evidence="8" id="KW-1185">Reference proteome</keyword>
<dbReference type="RefSeq" id="WP_130419582.1">
    <property type="nucleotide sequence ID" value="NZ_SHKW01000001.1"/>
</dbReference>
<feature type="binding site" evidence="6">
    <location>
        <begin position="131"/>
        <end position="132"/>
    </location>
    <ligand>
        <name>S-adenosyl-L-methionine</name>
        <dbReference type="ChEBI" id="CHEBI:59789"/>
    </ligand>
</feature>
<dbReference type="AlphaFoldDB" id="A0A4Q7YX53"/>
<feature type="binding site" evidence="6">
    <location>
        <position position="80"/>
    </location>
    <ligand>
        <name>S-adenosyl-L-methionine</name>
        <dbReference type="ChEBI" id="CHEBI:59789"/>
    </ligand>
</feature>
<evidence type="ECO:0000256" key="4">
    <source>
        <dbReference type="ARBA" id="ARBA00022679"/>
    </source>
</evidence>
<protein>
    <recommendedName>
        <fullName evidence="6">Ribosomal RNA small subunit methyltransferase G</fullName>
        <ecNumber evidence="6">2.1.1.-</ecNumber>
    </recommendedName>
    <alternativeName>
        <fullName evidence="6">16S rRNA 7-methylguanosine methyltransferase</fullName>
        <shortName evidence="6">16S rRNA m7G methyltransferase</shortName>
    </alternativeName>
</protein>
<dbReference type="GO" id="GO:0005829">
    <property type="term" value="C:cytosol"/>
    <property type="evidence" value="ECO:0007669"/>
    <property type="project" value="TreeGrafter"/>
</dbReference>
<keyword evidence="4 6" id="KW-0808">Transferase</keyword>